<accession>A0A1T4NDR7</accession>
<keyword evidence="3" id="KW-1185">Reference proteome</keyword>
<dbReference type="AlphaFoldDB" id="A0A1T4NDR7"/>
<dbReference type="RefSeq" id="WP_078787388.1">
    <property type="nucleotide sequence ID" value="NZ_FMTO01000008.1"/>
</dbReference>
<sequence length="261" mass="29681">MNKTDTKDKKLNRVQKIQIIIASVLTIAIIIAISVYAWFSLASNMETMTKVKEPDNLDIRAGNFNPIINFDLNGINIEDMAENDHAEYRVFSVSAGDYKIAYKLQLTHTTNIPFKYTLYSATWMKDVTEQDSANSYVEYHPINDDSVISYYQIGEEIPLHEINPDMSNENTYGRVIARNSGKIYNDTYDGAGDSPEIYAVPIYSQTGSITPANKESNEHDYYVLKIEWDKEAANKGFTKWNKAENNKETDIICITASRSTH</sequence>
<dbReference type="EMBL" id="FUXA01000009">
    <property type="protein sequence ID" value="SJZ77255.1"/>
    <property type="molecule type" value="Genomic_DNA"/>
</dbReference>
<protein>
    <submittedName>
        <fullName evidence="2">Uncharacterized protein</fullName>
    </submittedName>
</protein>
<evidence type="ECO:0000256" key="1">
    <source>
        <dbReference type="SAM" id="Phobius"/>
    </source>
</evidence>
<name>A0A1T4NDR7_9FIRM</name>
<keyword evidence="1" id="KW-0812">Transmembrane</keyword>
<gene>
    <name evidence="2" type="ORF">SAMN02745110_01543</name>
</gene>
<dbReference type="OrthoDB" id="1821458at2"/>
<keyword evidence="1" id="KW-1133">Transmembrane helix</keyword>
<reference evidence="2 3" key="1">
    <citation type="submission" date="2017-02" db="EMBL/GenBank/DDBJ databases">
        <authorList>
            <person name="Peterson S.W."/>
        </authorList>
    </citation>
    <scope>NUCLEOTIDE SEQUENCE [LARGE SCALE GENOMIC DNA]</scope>
    <source>
        <strain evidence="2 3">ATCC 17233</strain>
    </source>
</reference>
<organism evidence="2 3">
    <name type="scientific">Eubacterium ruminantium</name>
    <dbReference type="NCBI Taxonomy" id="42322"/>
    <lineage>
        <taxon>Bacteria</taxon>
        <taxon>Bacillati</taxon>
        <taxon>Bacillota</taxon>
        <taxon>Clostridia</taxon>
        <taxon>Eubacteriales</taxon>
        <taxon>Eubacteriaceae</taxon>
        <taxon>Eubacterium</taxon>
    </lineage>
</organism>
<proteinExistence type="predicted"/>
<keyword evidence="1" id="KW-0472">Membrane</keyword>
<dbReference type="Proteomes" id="UP000189857">
    <property type="component" value="Unassembled WGS sequence"/>
</dbReference>
<evidence type="ECO:0000313" key="3">
    <source>
        <dbReference type="Proteomes" id="UP000189857"/>
    </source>
</evidence>
<feature type="transmembrane region" description="Helical" evidence="1">
    <location>
        <begin position="20"/>
        <end position="39"/>
    </location>
</feature>
<evidence type="ECO:0000313" key="2">
    <source>
        <dbReference type="EMBL" id="SJZ77255.1"/>
    </source>
</evidence>